<evidence type="ECO:0000256" key="2">
    <source>
        <dbReference type="SAM" id="SignalP"/>
    </source>
</evidence>
<proteinExistence type="predicted"/>
<dbReference type="EMBL" id="JACOPQ010000003">
    <property type="protein sequence ID" value="MBC5736349.1"/>
    <property type="molecule type" value="Genomic_DNA"/>
</dbReference>
<accession>A0A8J6JKD3</accession>
<dbReference type="PANTHER" id="PTHR43649">
    <property type="entry name" value="ARABINOSE-BINDING PROTEIN-RELATED"/>
    <property type="match status" value="1"/>
</dbReference>
<dbReference type="Pfam" id="PF13416">
    <property type="entry name" value="SBP_bac_8"/>
    <property type="match status" value="1"/>
</dbReference>
<evidence type="ECO:0000256" key="1">
    <source>
        <dbReference type="SAM" id="MobiDB-lite"/>
    </source>
</evidence>
<dbReference type="SUPFAM" id="SSF53850">
    <property type="entry name" value="Periplasmic binding protein-like II"/>
    <property type="match status" value="1"/>
</dbReference>
<organism evidence="3 4">
    <name type="scientific">Lawsonibacter faecis</name>
    <dbReference type="NCBI Taxonomy" id="2763052"/>
    <lineage>
        <taxon>Bacteria</taxon>
        <taxon>Bacillati</taxon>
        <taxon>Bacillota</taxon>
        <taxon>Clostridia</taxon>
        <taxon>Eubacteriales</taxon>
        <taxon>Oscillospiraceae</taxon>
        <taxon>Lawsonibacter</taxon>
    </lineage>
</organism>
<dbReference type="PROSITE" id="PS51257">
    <property type="entry name" value="PROKAR_LIPOPROTEIN"/>
    <property type="match status" value="1"/>
</dbReference>
<evidence type="ECO:0000313" key="3">
    <source>
        <dbReference type="EMBL" id="MBC5736349.1"/>
    </source>
</evidence>
<evidence type="ECO:0000313" key="4">
    <source>
        <dbReference type="Proteomes" id="UP000607645"/>
    </source>
</evidence>
<keyword evidence="2" id="KW-0732">Signal</keyword>
<feature type="region of interest" description="Disordered" evidence="1">
    <location>
        <begin position="27"/>
        <end position="63"/>
    </location>
</feature>
<comment type="caution">
    <text evidence="3">The sequence shown here is derived from an EMBL/GenBank/DDBJ whole genome shotgun (WGS) entry which is preliminary data.</text>
</comment>
<reference evidence="3" key="1">
    <citation type="submission" date="2020-08" db="EMBL/GenBank/DDBJ databases">
        <title>Genome public.</title>
        <authorList>
            <person name="Liu C."/>
            <person name="Sun Q."/>
        </authorList>
    </citation>
    <scope>NUCLEOTIDE SEQUENCE</scope>
    <source>
        <strain evidence="3">NSJ-52</strain>
    </source>
</reference>
<dbReference type="InterPro" id="IPR050490">
    <property type="entry name" value="Bact_solute-bd_prot1"/>
</dbReference>
<dbReference type="Gene3D" id="3.40.190.10">
    <property type="entry name" value="Periplasmic binding protein-like II"/>
    <property type="match status" value="1"/>
</dbReference>
<dbReference type="PANTHER" id="PTHR43649:SF12">
    <property type="entry name" value="DIACETYLCHITOBIOSE BINDING PROTEIN DASA"/>
    <property type="match status" value="1"/>
</dbReference>
<feature type="chain" id="PRO_5039213585" evidence="2">
    <location>
        <begin position="21"/>
        <end position="448"/>
    </location>
</feature>
<dbReference type="AlphaFoldDB" id="A0A8J6JKD3"/>
<dbReference type="RefSeq" id="WP_186918676.1">
    <property type="nucleotide sequence ID" value="NZ_JACOPQ010000003.1"/>
</dbReference>
<keyword evidence="4" id="KW-1185">Reference proteome</keyword>
<protein>
    <submittedName>
        <fullName evidence="3">Extracellular solute-binding protein</fullName>
    </submittedName>
</protein>
<feature type="signal peptide" evidence="2">
    <location>
        <begin position="1"/>
        <end position="20"/>
    </location>
</feature>
<gene>
    <name evidence="3" type="ORF">H8S62_04920</name>
</gene>
<dbReference type="InterPro" id="IPR006059">
    <property type="entry name" value="SBP"/>
</dbReference>
<name>A0A8J6JKD3_9FIRM</name>
<sequence>MKKKLLAMLLALSVVLALCACGDADGTPSGSPAASPASSPAAAPSGEPVPSEPTPSDSAGLSGTLEVWSSGEELGRFVEGFNQVHPDVTVNITVVPNADFIAKLTPTLASGQGAPDIFTGESDYVKYLVDSGFWDDLRQAPYSADTSDVWDYVASVGTDASGALRALSWQASPGSIMYRRDMAKEVLGTDDPTEVAALLSSNDAMLDVAAKLKDKGIKMFASWQDIMNMQFSNRAQPWVVDDRLVIDESMLDFMDMAKTIAENGYDLNVDPWAPEWSAAVESTDTFCYVLPSWGYQFVVKPAADTTKGQWAMCQGSVPYVKGGTWLGIYKDSPNKDLAWAFLEYCCLNSEAQQAYAAEYGEYVSLKSADQALAAGAGEEVLGGQNPFAFYNEQMEKIPSDLMTAYDGTINTAFLSAAKAYATGVLSKDDALQQFKDDVANAYPELTID</sequence>
<feature type="compositionally biased region" description="Low complexity" evidence="1">
    <location>
        <begin position="28"/>
        <end position="49"/>
    </location>
</feature>
<dbReference type="Proteomes" id="UP000607645">
    <property type="component" value="Unassembled WGS sequence"/>
</dbReference>